<organism evidence="1 2">
    <name type="scientific">Halalkalibacter alkalisediminis</name>
    <dbReference type="NCBI Taxonomy" id="935616"/>
    <lineage>
        <taxon>Bacteria</taxon>
        <taxon>Bacillati</taxon>
        <taxon>Bacillota</taxon>
        <taxon>Bacilli</taxon>
        <taxon>Bacillales</taxon>
        <taxon>Bacillaceae</taxon>
        <taxon>Halalkalibacter</taxon>
    </lineage>
</organism>
<keyword evidence="2" id="KW-1185">Reference proteome</keyword>
<keyword evidence="1" id="KW-0489">Methyltransferase</keyword>
<name>A0ABV6NJ21_9BACI</name>
<proteinExistence type="predicted"/>
<dbReference type="Proteomes" id="UP001589833">
    <property type="component" value="Unassembled WGS sequence"/>
</dbReference>
<gene>
    <name evidence="1" type="ORF">ACFFH4_13925</name>
</gene>
<sequence length="123" mass="14460">MWKLTDGKLVHTTDTSRVKFRTNVSKAIIDKLNVMAIEHNSYPNYLIESGLQNVLADGVIHFNKESRPKDRIQYKTTYDRELLNSVKDLAKKHNMYINDVLEYSVNFIDLENIKKSSYKHRIE</sequence>
<reference evidence="1 2" key="1">
    <citation type="submission" date="2024-09" db="EMBL/GenBank/DDBJ databases">
        <authorList>
            <person name="Sun Q."/>
            <person name="Mori K."/>
        </authorList>
    </citation>
    <scope>NUCLEOTIDE SEQUENCE [LARGE SCALE GENOMIC DNA]</scope>
    <source>
        <strain evidence="1 2">NCAIM B.02301</strain>
    </source>
</reference>
<keyword evidence="1" id="KW-0808">Transferase</keyword>
<dbReference type="EMBL" id="JBHLTR010000017">
    <property type="protein sequence ID" value="MFC0560138.1"/>
    <property type="molecule type" value="Genomic_DNA"/>
</dbReference>
<dbReference type="GO" id="GO:0008168">
    <property type="term" value="F:methyltransferase activity"/>
    <property type="evidence" value="ECO:0007669"/>
    <property type="project" value="UniProtKB-KW"/>
</dbReference>
<protein>
    <submittedName>
        <fullName evidence="1">rRNA methyltransferase</fullName>
    </submittedName>
</protein>
<dbReference type="GO" id="GO:0032259">
    <property type="term" value="P:methylation"/>
    <property type="evidence" value="ECO:0007669"/>
    <property type="project" value="UniProtKB-KW"/>
</dbReference>
<accession>A0ABV6NJ21</accession>
<evidence type="ECO:0000313" key="1">
    <source>
        <dbReference type="EMBL" id="MFC0560138.1"/>
    </source>
</evidence>
<dbReference type="RefSeq" id="WP_273840436.1">
    <property type="nucleotide sequence ID" value="NZ_JAQQWT010000002.1"/>
</dbReference>
<comment type="caution">
    <text evidence="1">The sequence shown here is derived from an EMBL/GenBank/DDBJ whole genome shotgun (WGS) entry which is preliminary data.</text>
</comment>
<evidence type="ECO:0000313" key="2">
    <source>
        <dbReference type="Proteomes" id="UP001589833"/>
    </source>
</evidence>